<sequence>MTLFTTLLQKHRFKAFTIATYVYFGLLILLLLLQSILQQRDGVLALFSIFAPYLFIPFLLLFPFLFFRQTAFLRIVFLLAILVFGLLYSPHLAFGAGAAGEKPITVLTWNFLGNNARSGSLRHVLNTEQPQIVALQEADWRGIDMADDVLTRYPYHLYRPDQGVPPGEVLLSTYPILDYGEVEAPDGSRAIWDIPRILWARLDLGQGRTLFVVNAHPISAVNTVYGCTFCPKRRDSQIQELQKFIQSHLKQGEHVLLLGDMNTTDREVAYKDLSNGLQDMHRLVGNGSGHSWGLRQLNRFWALLRIDYMFASPNIQPLSLKTDCSSRGSDHCVLIGQITLK</sequence>
<keyword evidence="3" id="KW-0255">Endonuclease</keyword>
<dbReference type="AlphaFoldDB" id="A0A326UAX6"/>
<evidence type="ECO:0000259" key="2">
    <source>
        <dbReference type="Pfam" id="PF03372"/>
    </source>
</evidence>
<evidence type="ECO:0000256" key="1">
    <source>
        <dbReference type="SAM" id="Phobius"/>
    </source>
</evidence>
<dbReference type="InterPro" id="IPR036691">
    <property type="entry name" value="Endo/exonu/phosph_ase_sf"/>
</dbReference>
<keyword evidence="4" id="KW-1185">Reference proteome</keyword>
<dbReference type="Gene3D" id="3.60.10.10">
    <property type="entry name" value="Endonuclease/exonuclease/phosphatase"/>
    <property type="match status" value="1"/>
</dbReference>
<evidence type="ECO:0000313" key="4">
    <source>
        <dbReference type="Proteomes" id="UP000248806"/>
    </source>
</evidence>
<feature type="transmembrane region" description="Helical" evidence="1">
    <location>
        <begin position="71"/>
        <end position="88"/>
    </location>
</feature>
<dbReference type="OrthoDB" id="145747at2"/>
<dbReference type="GO" id="GO:0004527">
    <property type="term" value="F:exonuclease activity"/>
    <property type="evidence" value="ECO:0007669"/>
    <property type="project" value="UniProtKB-KW"/>
</dbReference>
<dbReference type="Proteomes" id="UP000248806">
    <property type="component" value="Unassembled WGS sequence"/>
</dbReference>
<name>A0A326UAX6_THEHA</name>
<feature type="transmembrane region" description="Helical" evidence="1">
    <location>
        <begin position="43"/>
        <end position="64"/>
    </location>
</feature>
<dbReference type="RefSeq" id="WP_111320179.1">
    <property type="nucleotide sequence ID" value="NZ_BIFX01000001.1"/>
</dbReference>
<keyword evidence="1" id="KW-0812">Transmembrane</keyword>
<dbReference type="Pfam" id="PF03372">
    <property type="entry name" value="Exo_endo_phos"/>
    <property type="match status" value="1"/>
</dbReference>
<gene>
    <name evidence="3" type="ORF">EI42_01370</name>
</gene>
<reference evidence="3 4" key="1">
    <citation type="submission" date="2018-06" db="EMBL/GenBank/DDBJ databases">
        <title>Genomic Encyclopedia of Archaeal and Bacterial Type Strains, Phase II (KMG-II): from individual species to whole genera.</title>
        <authorList>
            <person name="Goeker M."/>
        </authorList>
    </citation>
    <scope>NUCLEOTIDE SEQUENCE [LARGE SCALE GENOMIC DNA]</scope>
    <source>
        <strain evidence="3 4">ATCC BAA-1881</strain>
    </source>
</reference>
<proteinExistence type="predicted"/>
<keyword evidence="3" id="KW-0378">Hydrolase</keyword>
<feature type="transmembrane region" description="Helical" evidence="1">
    <location>
        <begin position="15"/>
        <end position="37"/>
    </location>
</feature>
<keyword evidence="1" id="KW-0472">Membrane</keyword>
<keyword evidence="3" id="KW-0269">Exonuclease</keyword>
<accession>A0A326UAX6</accession>
<comment type="caution">
    <text evidence="3">The sequence shown here is derived from an EMBL/GenBank/DDBJ whole genome shotgun (WGS) entry which is preliminary data.</text>
</comment>
<keyword evidence="3" id="KW-0540">Nuclease</keyword>
<dbReference type="InterPro" id="IPR005135">
    <property type="entry name" value="Endo/exonuclease/phosphatase"/>
</dbReference>
<dbReference type="GO" id="GO:0004519">
    <property type="term" value="F:endonuclease activity"/>
    <property type="evidence" value="ECO:0007669"/>
    <property type="project" value="UniProtKB-KW"/>
</dbReference>
<protein>
    <submittedName>
        <fullName evidence="3">Endonuclease/exonuclease/phosphatase family metal-dependent hydrolase</fullName>
    </submittedName>
</protein>
<feature type="domain" description="Endonuclease/exonuclease/phosphatase" evidence="2">
    <location>
        <begin position="107"/>
        <end position="331"/>
    </location>
</feature>
<organism evidence="3 4">
    <name type="scientific">Thermosporothrix hazakensis</name>
    <dbReference type="NCBI Taxonomy" id="644383"/>
    <lineage>
        <taxon>Bacteria</taxon>
        <taxon>Bacillati</taxon>
        <taxon>Chloroflexota</taxon>
        <taxon>Ktedonobacteria</taxon>
        <taxon>Ktedonobacterales</taxon>
        <taxon>Thermosporotrichaceae</taxon>
        <taxon>Thermosporothrix</taxon>
    </lineage>
</organism>
<evidence type="ECO:0000313" key="3">
    <source>
        <dbReference type="EMBL" id="PZW32828.1"/>
    </source>
</evidence>
<dbReference type="SUPFAM" id="SSF56219">
    <property type="entry name" value="DNase I-like"/>
    <property type="match status" value="1"/>
</dbReference>
<dbReference type="EMBL" id="QKUF01000003">
    <property type="protein sequence ID" value="PZW32828.1"/>
    <property type="molecule type" value="Genomic_DNA"/>
</dbReference>
<keyword evidence="1" id="KW-1133">Transmembrane helix</keyword>